<evidence type="ECO:0000313" key="2">
    <source>
        <dbReference type="EMBL" id="KKZ61941.1"/>
    </source>
</evidence>
<dbReference type="VEuPathDB" id="FungiDB:EMCG_03579"/>
<protein>
    <submittedName>
        <fullName evidence="2">Uncharacterized protein</fullName>
    </submittedName>
</protein>
<name>A0A0G2J8B5_9EURO</name>
<dbReference type="Proteomes" id="UP000034164">
    <property type="component" value="Unassembled WGS sequence"/>
</dbReference>
<proteinExistence type="predicted"/>
<dbReference type="AlphaFoldDB" id="A0A0G2J8B5"/>
<organism evidence="2 3">
    <name type="scientific">[Emmonsia] crescens</name>
    <dbReference type="NCBI Taxonomy" id="73230"/>
    <lineage>
        <taxon>Eukaryota</taxon>
        <taxon>Fungi</taxon>
        <taxon>Dikarya</taxon>
        <taxon>Ascomycota</taxon>
        <taxon>Pezizomycotina</taxon>
        <taxon>Eurotiomycetes</taxon>
        <taxon>Eurotiomycetidae</taxon>
        <taxon>Onygenales</taxon>
        <taxon>Ajellomycetaceae</taxon>
        <taxon>Emergomyces</taxon>
    </lineage>
</organism>
<feature type="non-terminal residue" evidence="2">
    <location>
        <position position="120"/>
    </location>
</feature>
<comment type="caution">
    <text evidence="2">The sequence shown here is derived from an EMBL/GenBank/DDBJ whole genome shotgun (WGS) entry which is preliminary data.</text>
</comment>
<gene>
    <name evidence="2" type="ORF">EMCG_03579</name>
</gene>
<accession>A0A0G2J8B5</accession>
<evidence type="ECO:0000313" key="3">
    <source>
        <dbReference type="Proteomes" id="UP000034164"/>
    </source>
</evidence>
<reference evidence="3" key="1">
    <citation type="journal article" date="2015" name="PLoS Genet.">
        <title>The dynamic genome and transcriptome of the human fungal pathogen Blastomyces and close relative Emmonsia.</title>
        <authorList>
            <person name="Munoz J.F."/>
            <person name="Gauthier G.M."/>
            <person name="Desjardins C.A."/>
            <person name="Gallo J.E."/>
            <person name="Holder J."/>
            <person name="Sullivan T.D."/>
            <person name="Marty A.J."/>
            <person name="Carmen J.C."/>
            <person name="Chen Z."/>
            <person name="Ding L."/>
            <person name="Gujja S."/>
            <person name="Magrini V."/>
            <person name="Misas E."/>
            <person name="Mitreva M."/>
            <person name="Priest M."/>
            <person name="Saif S."/>
            <person name="Whiston E.A."/>
            <person name="Young S."/>
            <person name="Zeng Q."/>
            <person name="Goldman W.E."/>
            <person name="Mardis E.R."/>
            <person name="Taylor J.W."/>
            <person name="McEwen J.G."/>
            <person name="Clay O.K."/>
            <person name="Klein B.S."/>
            <person name="Cuomo C.A."/>
        </authorList>
    </citation>
    <scope>NUCLEOTIDE SEQUENCE [LARGE SCALE GENOMIC DNA]</scope>
    <source>
        <strain evidence="3">UAMH 3008</strain>
    </source>
</reference>
<feature type="region of interest" description="Disordered" evidence="1">
    <location>
        <begin position="66"/>
        <end position="120"/>
    </location>
</feature>
<dbReference type="OrthoDB" id="4190756at2759"/>
<evidence type="ECO:0000256" key="1">
    <source>
        <dbReference type="SAM" id="MobiDB-lite"/>
    </source>
</evidence>
<feature type="compositionally biased region" description="Basic and acidic residues" evidence="1">
    <location>
        <begin position="105"/>
        <end position="120"/>
    </location>
</feature>
<sequence length="120" mass="13925">MNLKSNEENSLNDAEFRRTIDFDVCTDAIDEEIVSISFSMNVKSESETLFNFRKCDEEEFKISFLSDSSQQRESEDNRSDLSDNSDLINFSDCSSSDDKDENDEMYQKSNDDNHVTRQLC</sequence>
<feature type="compositionally biased region" description="Basic and acidic residues" evidence="1">
    <location>
        <begin position="70"/>
        <end position="81"/>
    </location>
</feature>
<dbReference type="EMBL" id="LCZI01001209">
    <property type="protein sequence ID" value="KKZ61941.1"/>
    <property type="molecule type" value="Genomic_DNA"/>
</dbReference>